<dbReference type="Proteomes" id="UP001150581">
    <property type="component" value="Unassembled WGS sequence"/>
</dbReference>
<organism evidence="1 2">
    <name type="scientific">Kickxella alabastrina</name>
    <dbReference type="NCBI Taxonomy" id="61397"/>
    <lineage>
        <taxon>Eukaryota</taxon>
        <taxon>Fungi</taxon>
        <taxon>Fungi incertae sedis</taxon>
        <taxon>Zoopagomycota</taxon>
        <taxon>Kickxellomycotina</taxon>
        <taxon>Kickxellomycetes</taxon>
        <taxon>Kickxellales</taxon>
        <taxon>Kickxellaceae</taxon>
        <taxon>Kickxella</taxon>
    </lineage>
</organism>
<evidence type="ECO:0000313" key="2">
    <source>
        <dbReference type="Proteomes" id="UP001150581"/>
    </source>
</evidence>
<comment type="caution">
    <text evidence="1">The sequence shown here is derived from an EMBL/GenBank/DDBJ whole genome shotgun (WGS) entry which is preliminary data.</text>
</comment>
<keyword evidence="2" id="KW-1185">Reference proteome</keyword>
<gene>
    <name evidence="1" type="ORF">LPJ66_008165</name>
</gene>
<proteinExistence type="predicted"/>
<protein>
    <submittedName>
        <fullName evidence="1">Uncharacterized protein</fullName>
    </submittedName>
</protein>
<name>A0ACC1I963_9FUNG</name>
<accession>A0ACC1I963</accession>
<evidence type="ECO:0000313" key="1">
    <source>
        <dbReference type="EMBL" id="KAJ1889202.1"/>
    </source>
</evidence>
<sequence length="314" mass="31850">MYSAVAPTVESTSSTCTTTTITPSNSYAVPTTVPTPTILPTTEVIPTSDFGPTSDFNPTIISSKISASSGSVTSGSSDARSEVYASSTKTAYGTSSFSAAVNNRELIIESTGDDIAASTGESALSTSTGNTSTNSTVGPATVIVTSDSVFMSASVADVIVAKELAFALADVATVTVISNSTTAALTDIATVTVTASTSMLVEIATPVTTATAISTSTNDFASATSVLVVESIIVPPVAFEPSSVDSLDIELKMNQGCALINHGAMTCPSGQVNVHKNFLECVWGKVVTMACPEGTVCVKASPANANVICDRPKH</sequence>
<reference evidence="1" key="1">
    <citation type="submission" date="2022-07" db="EMBL/GenBank/DDBJ databases">
        <title>Phylogenomic reconstructions and comparative analyses of Kickxellomycotina fungi.</title>
        <authorList>
            <person name="Reynolds N.K."/>
            <person name="Stajich J.E."/>
            <person name="Barry K."/>
            <person name="Grigoriev I.V."/>
            <person name="Crous P."/>
            <person name="Smith M.E."/>
        </authorList>
    </citation>
    <scope>NUCLEOTIDE SEQUENCE</scope>
    <source>
        <strain evidence="1">Benny 63K</strain>
    </source>
</reference>
<dbReference type="EMBL" id="JANBPG010001591">
    <property type="protein sequence ID" value="KAJ1889202.1"/>
    <property type="molecule type" value="Genomic_DNA"/>
</dbReference>